<feature type="domain" description="Erythromycin biosynthesis protein CIII-like C-terminal" evidence="4">
    <location>
        <begin position="232"/>
        <end position="370"/>
    </location>
</feature>
<dbReference type="InterPro" id="IPR050426">
    <property type="entry name" value="Glycosyltransferase_28"/>
</dbReference>
<dbReference type="Pfam" id="PF21036">
    <property type="entry name" value="EryCIII-like_N"/>
    <property type="match status" value="1"/>
</dbReference>
<comment type="caution">
    <text evidence="6">The sequence shown here is derived from an EMBL/GenBank/DDBJ whole genome shotgun (WGS) entry which is preliminary data.</text>
</comment>
<keyword evidence="3" id="KW-0808">Transferase</keyword>
<evidence type="ECO:0000259" key="4">
    <source>
        <dbReference type="Pfam" id="PF06722"/>
    </source>
</evidence>
<keyword evidence="2" id="KW-0328">Glycosyltransferase</keyword>
<dbReference type="SUPFAM" id="SSF53756">
    <property type="entry name" value="UDP-Glycosyltransferase/glycogen phosphorylase"/>
    <property type="match status" value="1"/>
</dbReference>
<comment type="similarity">
    <text evidence="1">Belongs to the glycosyltransferase 28 family.</text>
</comment>
<dbReference type="InterPro" id="IPR010610">
    <property type="entry name" value="EryCIII-like_C"/>
</dbReference>
<gene>
    <name evidence="6" type="ORF">ACFSHS_10995</name>
</gene>
<evidence type="ECO:0000259" key="5">
    <source>
        <dbReference type="Pfam" id="PF21036"/>
    </source>
</evidence>
<evidence type="ECO:0000313" key="6">
    <source>
        <dbReference type="EMBL" id="MFD2092096.1"/>
    </source>
</evidence>
<reference evidence="7" key="1">
    <citation type="journal article" date="2019" name="Int. J. Syst. Evol. Microbiol.">
        <title>The Global Catalogue of Microorganisms (GCM) 10K type strain sequencing project: providing services to taxonomists for standard genome sequencing and annotation.</title>
        <authorList>
            <consortium name="The Broad Institute Genomics Platform"/>
            <consortium name="The Broad Institute Genome Sequencing Center for Infectious Disease"/>
            <person name="Wu L."/>
            <person name="Ma J."/>
        </authorList>
    </citation>
    <scope>NUCLEOTIDE SEQUENCE [LARGE SCALE GENOMIC DNA]</scope>
    <source>
        <strain evidence="7">JCM 3338</strain>
    </source>
</reference>
<accession>A0ABW4XBF0</accession>
<keyword evidence="7" id="KW-1185">Reference proteome</keyword>
<feature type="domain" description="Erythromycin biosynthesis protein CIII-like N-terminal" evidence="5">
    <location>
        <begin position="23"/>
        <end position="216"/>
    </location>
</feature>
<organism evidence="6 7">
    <name type="scientific">Blastococcus deserti</name>
    <dbReference type="NCBI Taxonomy" id="2259033"/>
    <lineage>
        <taxon>Bacteria</taxon>
        <taxon>Bacillati</taxon>
        <taxon>Actinomycetota</taxon>
        <taxon>Actinomycetes</taxon>
        <taxon>Geodermatophilales</taxon>
        <taxon>Geodermatophilaceae</taxon>
        <taxon>Blastococcus</taxon>
    </lineage>
</organism>
<dbReference type="Pfam" id="PF06722">
    <property type="entry name" value="EryCIII-like_C"/>
    <property type="match status" value="1"/>
</dbReference>
<dbReference type="InterPro" id="IPR048284">
    <property type="entry name" value="EryCIII-like_N"/>
</dbReference>
<evidence type="ECO:0000256" key="3">
    <source>
        <dbReference type="ARBA" id="ARBA00022679"/>
    </source>
</evidence>
<name>A0ABW4XBF0_9ACTN</name>
<evidence type="ECO:0000256" key="2">
    <source>
        <dbReference type="ARBA" id="ARBA00022676"/>
    </source>
</evidence>
<dbReference type="PANTHER" id="PTHR48050:SF13">
    <property type="entry name" value="STEROL 3-BETA-GLUCOSYLTRANSFERASE UGT80A2"/>
    <property type="match status" value="1"/>
</dbReference>
<evidence type="ECO:0000256" key="1">
    <source>
        <dbReference type="ARBA" id="ARBA00006962"/>
    </source>
</evidence>
<dbReference type="InterPro" id="IPR002213">
    <property type="entry name" value="UDP_glucos_trans"/>
</dbReference>
<dbReference type="PANTHER" id="PTHR48050">
    <property type="entry name" value="STEROL 3-BETA-GLUCOSYLTRANSFERASE"/>
    <property type="match status" value="1"/>
</dbReference>
<evidence type="ECO:0000313" key="7">
    <source>
        <dbReference type="Proteomes" id="UP001597402"/>
    </source>
</evidence>
<dbReference type="CDD" id="cd03784">
    <property type="entry name" value="GT1_Gtf-like"/>
    <property type="match status" value="1"/>
</dbReference>
<dbReference type="EMBL" id="JBHUHP010000010">
    <property type="protein sequence ID" value="MFD2092096.1"/>
    <property type="molecule type" value="Genomic_DNA"/>
</dbReference>
<sequence>MRVLFVASPMVGHVLPLVPLAEAFRDAGHDVVVATAAEGADAARKAGVPVHDVAPGVRPARVFAGPLLRHPVPILRMVAGDTGTEGVGLMFAAMTARLAGGTMALADEWRPDLVLHEGLAPVGALAAARRAVPSVLVDALIYDGWRLYTAVTSHLDRLARRLGVDPLPDPADTVVAVPPSLAGERRGRPMRYVPATGHGDVPEHLARPRSRPVVLVSRSTVADPRPDRMMSRVVQAAGNADVDVVLVRPDRAAVRRPLPPNVTTTDWLPFAAVMPHVAGVVHHGGSGTVMTALAAGVPQVVVPGAGDRTLHARLVAARGAGLAVPDKEITAATLERLVSDPSLAEAAREVAAEIAAMPAPAELVEPLAALAGRDRAAG</sequence>
<protein>
    <submittedName>
        <fullName evidence="6">Glycosyltransferase</fullName>
    </submittedName>
</protein>
<dbReference type="RefSeq" id="WP_376875313.1">
    <property type="nucleotide sequence ID" value="NZ_JBHUHP010000010.1"/>
</dbReference>
<proteinExistence type="inferred from homology"/>
<dbReference type="Gene3D" id="3.40.50.2000">
    <property type="entry name" value="Glycogen Phosphorylase B"/>
    <property type="match status" value="2"/>
</dbReference>
<dbReference type="Proteomes" id="UP001597402">
    <property type="component" value="Unassembled WGS sequence"/>
</dbReference>